<keyword evidence="5 6" id="KW-0472">Membrane</keyword>
<dbReference type="InterPro" id="IPR036259">
    <property type="entry name" value="MFS_trans_sf"/>
</dbReference>
<feature type="transmembrane region" description="Helical" evidence="6">
    <location>
        <begin position="82"/>
        <end position="100"/>
    </location>
</feature>
<reference evidence="8 9" key="1">
    <citation type="submission" date="2019-07" db="EMBL/GenBank/DDBJ databases">
        <title>Georgenia wutianyii sp. nov. and Georgenia *** sp. nov. isolated from plateau pika (Ochotona curzoniae) in the Qinghai-Tibet plateau of China.</title>
        <authorList>
            <person name="Tian Z."/>
        </authorList>
    </citation>
    <scope>NUCLEOTIDE SEQUENCE [LARGE SCALE GENOMIC DNA]</scope>
    <source>
        <strain evidence="8 9">Z446</strain>
    </source>
</reference>
<feature type="transmembrane region" description="Helical" evidence="6">
    <location>
        <begin position="401"/>
        <end position="426"/>
    </location>
</feature>
<organism evidence="8 9">
    <name type="scientific">Georgenia yuyongxinii</name>
    <dbReference type="NCBI Taxonomy" id="2589797"/>
    <lineage>
        <taxon>Bacteria</taxon>
        <taxon>Bacillati</taxon>
        <taxon>Actinomycetota</taxon>
        <taxon>Actinomycetes</taxon>
        <taxon>Micrococcales</taxon>
        <taxon>Bogoriellaceae</taxon>
        <taxon>Georgenia</taxon>
    </lineage>
</organism>
<evidence type="ECO:0000256" key="1">
    <source>
        <dbReference type="ARBA" id="ARBA00004651"/>
    </source>
</evidence>
<feature type="transmembrane region" description="Helical" evidence="6">
    <location>
        <begin position="112"/>
        <end position="132"/>
    </location>
</feature>
<dbReference type="PANTHER" id="PTHR23519">
    <property type="entry name" value="AUTOPHAGY-RELATED PROTEIN 22"/>
    <property type="match status" value="1"/>
</dbReference>
<feature type="transmembrane region" description="Helical" evidence="6">
    <location>
        <begin position="179"/>
        <end position="199"/>
    </location>
</feature>
<dbReference type="EMBL" id="VJXR01000094">
    <property type="protein sequence ID" value="TRW43236.1"/>
    <property type="molecule type" value="Genomic_DNA"/>
</dbReference>
<feature type="transmembrane region" description="Helical" evidence="6">
    <location>
        <begin position="44"/>
        <end position="70"/>
    </location>
</feature>
<sequence>MTPAGYRALVTNLSAPEPPAGAAATMPAEAPGPAGRRRRFGWPVYAWGLWDWGSAAFNAVITTFVFTVYLTSDAFGPGADATLGWVLAGAGFLIAVFAPVSGQRADRSGRRTLWLTVNTLLVVAASAGMFFVAPSPDYLWLGMLLLAVGNIFFEFASVNYNAMLNQIATPATVGRVSGLGWGLGYIGGIVLLLIVYFGLIDPEVGMFGITGEDGMDIRVAMLICAAWTLVFSLPVILTIRDPKGRRDRGERTGLLASYRLLFRSIADLWRTDRNTVHFLLASAVFRDGLAGVFTFGGVIAAGTFGFSAGQVIIFGVAANLVAGVATILFGALDDRIGPKRVIVLALACMVAAGTGVFVFHDAGRTAFWVLGLILCIFVGPAQSASRTFLARLIPAGREGQVFGLYATTGRAVSFLAPAAFSVFLGLGAAATGLTGNDVQYWGILGIVLVLALGLVLLLPVRPHSHRTDTPLDSRPAGL</sequence>
<evidence type="ECO:0000256" key="6">
    <source>
        <dbReference type="SAM" id="Phobius"/>
    </source>
</evidence>
<dbReference type="Gene3D" id="1.20.1250.20">
    <property type="entry name" value="MFS general substrate transporter like domains"/>
    <property type="match status" value="2"/>
</dbReference>
<dbReference type="GO" id="GO:0022857">
    <property type="term" value="F:transmembrane transporter activity"/>
    <property type="evidence" value="ECO:0007669"/>
    <property type="project" value="InterPro"/>
</dbReference>
<dbReference type="PANTHER" id="PTHR23519:SF1">
    <property type="entry name" value="AUTOPHAGY-RELATED PROTEIN 22"/>
    <property type="match status" value="1"/>
</dbReference>
<accession>A0A552WKH9</accession>
<dbReference type="InterPro" id="IPR050495">
    <property type="entry name" value="ATG22/LtaA_families"/>
</dbReference>
<keyword evidence="4 6" id="KW-1133">Transmembrane helix</keyword>
<gene>
    <name evidence="8" type="ORF">FJ693_18500</name>
</gene>
<evidence type="ECO:0000313" key="8">
    <source>
        <dbReference type="EMBL" id="TRW43236.1"/>
    </source>
</evidence>
<dbReference type="Proteomes" id="UP000318693">
    <property type="component" value="Unassembled WGS sequence"/>
</dbReference>
<feature type="transmembrane region" description="Helical" evidence="6">
    <location>
        <begin position="308"/>
        <end position="329"/>
    </location>
</feature>
<name>A0A552WKH9_9MICO</name>
<evidence type="ECO:0000256" key="4">
    <source>
        <dbReference type="ARBA" id="ARBA00022989"/>
    </source>
</evidence>
<feature type="transmembrane region" description="Helical" evidence="6">
    <location>
        <begin position="438"/>
        <end position="458"/>
    </location>
</feature>
<keyword evidence="3 6" id="KW-0812">Transmembrane</keyword>
<proteinExistence type="predicted"/>
<dbReference type="GO" id="GO:0005886">
    <property type="term" value="C:plasma membrane"/>
    <property type="evidence" value="ECO:0007669"/>
    <property type="project" value="UniProtKB-SubCell"/>
</dbReference>
<dbReference type="InterPro" id="IPR024671">
    <property type="entry name" value="Atg22-like"/>
</dbReference>
<feature type="transmembrane region" description="Helical" evidence="6">
    <location>
        <begin position="219"/>
        <end position="239"/>
    </location>
</feature>
<evidence type="ECO:0000256" key="3">
    <source>
        <dbReference type="ARBA" id="ARBA00022692"/>
    </source>
</evidence>
<feature type="transmembrane region" description="Helical" evidence="6">
    <location>
        <begin position="341"/>
        <end position="360"/>
    </location>
</feature>
<feature type="transmembrane region" description="Helical" evidence="6">
    <location>
        <begin position="278"/>
        <end position="302"/>
    </location>
</feature>
<keyword evidence="9" id="KW-1185">Reference proteome</keyword>
<dbReference type="RefSeq" id="WP_143419913.1">
    <property type="nucleotide sequence ID" value="NZ_VJXR01000094.1"/>
</dbReference>
<feature type="domain" description="Major facilitator superfamily (MFS) profile" evidence="7">
    <location>
        <begin position="1"/>
        <end position="463"/>
    </location>
</feature>
<dbReference type="Pfam" id="PF11700">
    <property type="entry name" value="ATG22"/>
    <property type="match status" value="1"/>
</dbReference>
<comment type="subcellular location">
    <subcellularLocation>
        <location evidence="1">Cell membrane</location>
        <topology evidence="1">Multi-pass membrane protein</topology>
    </subcellularLocation>
</comment>
<feature type="transmembrane region" description="Helical" evidence="6">
    <location>
        <begin position="366"/>
        <end position="389"/>
    </location>
</feature>
<evidence type="ECO:0000256" key="5">
    <source>
        <dbReference type="ARBA" id="ARBA00023136"/>
    </source>
</evidence>
<evidence type="ECO:0000259" key="7">
    <source>
        <dbReference type="PROSITE" id="PS50850"/>
    </source>
</evidence>
<comment type="caution">
    <text evidence="8">The sequence shown here is derived from an EMBL/GenBank/DDBJ whole genome shotgun (WGS) entry which is preliminary data.</text>
</comment>
<evidence type="ECO:0000313" key="9">
    <source>
        <dbReference type="Proteomes" id="UP000318693"/>
    </source>
</evidence>
<dbReference type="PROSITE" id="PS50850">
    <property type="entry name" value="MFS"/>
    <property type="match status" value="1"/>
</dbReference>
<keyword evidence="2" id="KW-0813">Transport</keyword>
<feature type="transmembrane region" description="Helical" evidence="6">
    <location>
        <begin position="138"/>
        <end position="158"/>
    </location>
</feature>
<dbReference type="AlphaFoldDB" id="A0A552WKH9"/>
<dbReference type="SUPFAM" id="SSF103473">
    <property type="entry name" value="MFS general substrate transporter"/>
    <property type="match status" value="1"/>
</dbReference>
<dbReference type="InterPro" id="IPR020846">
    <property type="entry name" value="MFS_dom"/>
</dbReference>
<evidence type="ECO:0000256" key="2">
    <source>
        <dbReference type="ARBA" id="ARBA00022448"/>
    </source>
</evidence>
<protein>
    <submittedName>
        <fullName evidence="8">MFS transporter</fullName>
    </submittedName>
</protein>